<keyword evidence="2" id="KW-1185">Reference proteome</keyword>
<organism evidence="2 3">
    <name type="scientific">Angiostrongylus cantonensis</name>
    <name type="common">Rat lungworm</name>
    <dbReference type="NCBI Taxonomy" id="6313"/>
    <lineage>
        <taxon>Eukaryota</taxon>
        <taxon>Metazoa</taxon>
        <taxon>Ecdysozoa</taxon>
        <taxon>Nematoda</taxon>
        <taxon>Chromadorea</taxon>
        <taxon>Rhabditida</taxon>
        <taxon>Rhabditina</taxon>
        <taxon>Rhabditomorpha</taxon>
        <taxon>Strongyloidea</taxon>
        <taxon>Metastrongylidae</taxon>
        <taxon>Angiostrongylus</taxon>
    </lineage>
</organism>
<feature type="compositionally biased region" description="Polar residues" evidence="1">
    <location>
        <begin position="1"/>
        <end position="16"/>
    </location>
</feature>
<dbReference type="Proteomes" id="UP000035642">
    <property type="component" value="Unassembled WGS sequence"/>
</dbReference>
<dbReference type="WBParaSite" id="ACAC_0000085301-mRNA-1">
    <property type="protein sequence ID" value="ACAC_0000085301-mRNA-1"/>
    <property type="gene ID" value="ACAC_0000085301"/>
</dbReference>
<evidence type="ECO:0000256" key="1">
    <source>
        <dbReference type="SAM" id="MobiDB-lite"/>
    </source>
</evidence>
<evidence type="ECO:0000313" key="3">
    <source>
        <dbReference type="WBParaSite" id="ACAC_0000085301-mRNA-1"/>
    </source>
</evidence>
<sequence>MASAQVTERLSTSLQKRSQRSDETSKGKSAQPQPEAASSGDGDKPMGDKSSDTVIKILSTIQGILIAIKNFFYHLYLVLKFIWEKPDIAWDLVCTTFHLIKVSRDAGLWSWAQLWDIFYTQTFAPMIRAEKGNVDTAAS</sequence>
<evidence type="ECO:0000313" key="2">
    <source>
        <dbReference type="Proteomes" id="UP000035642"/>
    </source>
</evidence>
<dbReference type="AlphaFoldDB" id="A0A158P6C7"/>
<name>A0A158P6C7_ANGCA</name>
<feature type="region of interest" description="Disordered" evidence="1">
    <location>
        <begin position="1"/>
        <end position="49"/>
    </location>
</feature>
<reference evidence="2" key="1">
    <citation type="submission" date="2012-09" db="EMBL/GenBank/DDBJ databases">
        <authorList>
            <person name="Martin A.A."/>
        </authorList>
    </citation>
    <scope>NUCLEOTIDE SEQUENCE</scope>
</reference>
<proteinExistence type="predicted"/>
<protein>
    <submittedName>
        <fullName evidence="3">ADP-ribosylation factor-like protein 6-interacting protein 1</fullName>
    </submittedName>
</protein>
<accession>A0A158P6C7</accession>
<reference evidence="3" key="2">
    <citation type="submission" date="2016-04" db="UniProtKB">
        <authorList>
            <consortium name="WormBaseParasite"/>
        </authorList>
    </citation>
    <scope>IDENTIFICATION</scope>
</reference>